<name>A0A4Y2AT92_ARAVE</name>
<evidence type="ECO:0000256" key="1">
    <source>
        <dbReference type="SAM" id="MobiDB-lite"/>
    </source>
</evidence>
<evidence type="ECO:0000313" key="2">
    <source>
        <dbReference type="EMBL" id="GBL82727.1"/>
    </source>
</evidence>
<accession>A0A4Y2AT92</accession>
<sequence length="107" mass="11550">MTGILKRFKDPGDVFRQPDQGGKRATTGSQGRYLASIAKRNRILTSVHSAREIVAPSGGGEVCPFIAIIMVGETRTRAEISLLMRSVFLETVISDGLRSGESETNAI</sequence>
<feature type="region of interest" description="Disordered" evidence="1">
    <location>
        <begin position="1"/>
        <end position="31"/>
    </location>
</feature>
<dbReference type="EMBL" id="BGPR01081376">
    <property type="protein sequence ID" value="GBL82727.1"/>
    <property type="molecule type" value="Genomic_DNA"/>
</dbReference>
<dbReference type="AlphaFoldDB" id="A0A4Y2AT92"/>
<protein>
    <submittedName>
        <fullName evidence="2">Uncharacterized protein</fullName>
    </submittedName>
</protein>
<keyword evidence="3" id="KW-1185">Reference proteome</keyword>
<evidence type="ECO:0000313" key="3">
    <source>
        <dbReference type="Proteomes" id="UP000499080"/>
    </source>
</evidence>
<gene>
    <name evidence="2" type="ORF">AVEN_254549_1</name>
</gene>
<dbReference type="Proteomes" id="UP000499080">
    <property type="component" value="Unassembled WGS sequence"/>
</dbReference>
<reference evidence="2 3" key="1">
    <citation type="journal article" date="2019" name="Sci. Rep.">
        <title>Orb-weaving spider Araneus ventricosus genome elucidates the spidroin gene catalogue.</title>
        <authorList>
            <person name="Kono N."/>
            <person name="Nakamura H."/>
            <person name="Ohtoshi R."/>
            <person name="Moran D.A.P."/>
            <person name="Shinohara A."/>
            <person name="Yoshida Y."/>
            <person name="Fujiwara M."/>
            <person name="Mori M."/>
            <person name="Tomita M."/>
            <person name="Arakawa K."/>
        </authorList>
    </citation>
    <scope>NUCLEOTIDE SEQUENCE [LARGE SCALE GENOMIC DNA]</scope>
</reference>
<proteinExistence type="predicted"/>
<comment type="caution">
    <text evidence="2">The sequence shown here is derived from an EMBL/GenBank/DDBJ whole genome shotgun (WGS) entry which is preliminary data.</text>
</comment>
<organism evidence="2 3">
    <name type="scientific">Araneus ventricosus</name>
    <name type="common">Orbweaver spider</name>
    <name type="synonym">Epeira ventricosa</name>
    <dbReference type="NCBI Taxonomy" id="182803"/>
    <lineage>
        <taxon>Eukaryota</taxon>
        <taxon>Metazoa</taxon>
        <taxon>Ecdysozoa</taxon>
        <taxon>Arthropoda</taxon>
        <taxon>Chelicerata</taxon>
        <taxon>Arachnida</taxon>
        <taxon>Araneae</taxon>
        <taxon>Araneomorphae</taxon>
        <taxon>Entelegynae</taxon>
        <taxon>Araneoidea</taxon>
        <taxon>Araneidae</taxon>
        <taxon>Araneus</taxon>
    </lineage>
</organism>